<dbReference type="CDD" id="cd20752">
    <property type="entry name" value="cyt_c'_beta"/>
    <property type="match status" value="1"/>
</dbReference>
<dbReference type="KEGG" id="ial:IALB_3191"/>
<dbReference type="InterPro" id="IPR032033">
    <property type="entry name" value="Cytochrome_P460"/>
</dbReference>
<sequence>MKKQIIISIFSVAAILVGAAVLFGFSNDEVKYPEGYRNWTHVKTLILEKGHPLYDAFGGIHHIYANKTALEGYKAGNKFKDGSVIVFDLLETVSADNAVAEGNRKVVGVMEKNSKKYRDTGGWGFEAFKGDTRERVVKNMEGDCFSCHLSQKDKDYVFSEYRK</sequence>
<dbReference type="STRING" id="945713.IALB_3191"/>
<dbReference type="Pfam" id="PF16694">
    <property type="entry name" value="Cytochrome_P460"/>
    <property type="match status" value="1"/>
</dbReference>
<dbReference type="OrthoDB" id="511546at2"/>
<organism evidence="2 3">
    <name type="scientific">Ignavibacterium album (strain DSM 19864 / JCM 16511 / NBRC 101810 / Mat9-16)</name>
    <dbReference type="NCBI Taxonomy" id="945713"/>
    <lineage>
        <taxon>Bacteria</taxon>
        <taxon>Pseudomonadati</taxon>
        <taxon>Ignavibacteriota</taxon>
        <taxon>Ignavibacteria</taxon>
        <taxon>Ignavibacteriales</taxon>
        <taxon>Ignavibacteriaceae</taxon>
        <taxon>Ignavibacterium</taxon>
    </lineage>
</organism>
<reference evidence="2 3" key="1">
    <citation type="journal article" date="2012" name="Front. Microbiol.">
        <title>Complete genome of Ignavibacterium album, a metabolically versatile, flagellated, facultative anaerobe from the phylum Chlorobi.</title>
        <authorList>
            <person name="Liu Z."/>
            <person name="Frigaard N.-U."/>
            <person name="Vogl K."/>
            <person name="Iino T."/>
            <person name="Ohkuma M."/>
            <person name="Overmann J."/>
            <person name="Bryant D.A."/>
        </authorList>
    </citation>
    <scope>NUCLEOTIDE SEQUENCE [LARGE SCALE GENOMIC DNA]</scope>
    <source>
        <strain evidence="3">DSM 19864 / JCM 16511 / NBRC 101810 / Mat9-16</strain>
    </source>
</reference>
<accession>I0API7</accession>
<evidence type="ECO:0000313" key="3">
    <source>
        <dbReference type="Proteomes" id="UP000007394"/>
    </source>
</evidence>
<evidence type="ECO:0000313" key="2">
    <source>
        <dbReference type="EMBL" id="AFH50894.1"/>
    </source>
</evidence>
<dbReference type="InterPro" id="IPR038142">
    <property type="entry name" value="Cytochrome_P460_sp"/>
</dbReference>
<dbReference type="RefSeq" id="WP_014562028.1">
    <property type="nucleotide sequence ID" value="NC_017464.1"/>
</dbReference>
<dbReference type="Gene3D" id="3.50.70.20">
    <property type="entry name" value="Cytochrome P460"/>
    <property type="match status" value="1"/>
</dbReference>
<dbReference type="Proteomes" id="UP000007394">
    <property type="component" value="Chromosome"/>
</dbReference>
<protein>
    <submittedName>
        <fullName evidence="2">Nitric oxide reductase</fullName>
    </submittedName>
</protein>
<dbReference type="PATRIC" id="fig|945713.3.peg.3218"/>
<dbReference type="AlphaFoldDB" id="I0API7"/>
<evidence type="ECO:0000259" key="1">
    <source>
        <dbReference type="Pfam" id="PF16694"/>
    </source>
</evidence>
<proteinExistence type="predicted"/>
<dbReference type="EMBL" id="CP003418">
    <property type="protein sequence ID" value="AFH50894.1"/>
    <property type="molecule type" value="Genomic_DNA"/>
</dbReference>
<feature type="domain" description="Cytochrome P460" evidence="1">
    <location>
        <begin position="33"/>
        <end position="159"/>
    </location>
</feature>
<gene>
    <name evidence="2" type="primary">cytS</name>
    <name evidence="2" type="ordered locus">IALB_3191</name>
</gene>
<keyword evidence="3" id="KW-1185">Reference proteome</keyword>
<dbReference type="eggNOG" id="COG3474">
    <property type="taxonomic scope" value="Bacteria"/>
</dbReference>
<name>I0API7_IGNAJ</name>
<dbReference type="HOGENOM" id="CLU_106310_3_0_10"/>